<sequence length="738" mass="83202">MNSYEEPWMSGQRPRDIQADDFGFSEVDDFLTQTLSSLQDLDIPVGEPSQQQFQYGSSYTPQKGHKKQPSGTAIFGFAQHNKSLSIPGVTISHDKKPSVAKPVVAPQQVFQQEHNQPVRQEPVLFQNAQDFRNMHMNLYADYSKQGSQMYQDVYPPQAPQQMMSQPVPVQSQPQQQQSEDYIVTKQTPSAYKFPPDPPTGRASQHNYQSHHHHNPRQPPIGPIPQHALPHQQSQYMYGSMPPQQPQQHHMNQMPSVQQQTQQGSPQKTVQVPVEYLQKLTKMIKDTNGVDMDSFMNYEFDKIENNARPDLVPSSPQRPPSDISPTLNTYQGSSDTTNSSKPQTREPTPEISQFPNTFQASPVRNNDMHQMVTTLSSPIKPAKFIHAKNSIGLEQQNPESNTHLPAPKTPSPTLESQAKFVSSPVKPANLSWSPVVITVDKVSRGPVIKKKTHDKVSTLPPGEIDQYVIGPREDKTFICNYNGCGKLFTRRYNVRSHVQTHLSDRPFTCEAPGCNKAFVRQHDLTRHKKIHQELGFQCACKKKFGRHDALFRHRLRNICSGGLDPREAAKYDMRQARTSVQKKKVERPNIRIANDTVAKKLEFDLLKCKKKTVSAPSSPQQSRTVSGASTVTADDDEDGDELEDGEIRDDEDGNDSSIDDLFEDHDDDDDEGGDDDVDQRNRDEENHGLQILPKDTRDPTPTPGLGLLSEFTQGISDDEDNVFLDNLGFDEFDLRPSQT</sequence>
<keyword evidence="5" id="KW-0862">Zinc</keyword>
<dbReference type="PROSITE" id="PS50157">
    <property type="entry name" value="ZINC_FINGER_C2H2_2"/>
    <property type="match status" value="2"/>
</dbReference>
<dbReference type="OrthoDB" id="3437960at2759"/>
<evidence type="ECO:0000256" key="10">
    <source>
        <dbReference type="SAM" id="MobiDB-lite"/>
    </source>
</evidence>
<dbReference type="Pfam" id="PF00096">
    <property type="entry name" value="zf-C2H2"/>
    <property type="match status" value="2"/>
</dbReference>
<feature type="region of interest" description="Disordered" evidence="10">
    <location>
        <begin position="394"/>
        <end position="414"/>
    </location>
</feature>
<dbReference type="FunFam" id="3.30.160.60:FF:001752">
    <property type="entry name" value="Transcriptional factor SWI5"/>
    <property type="match status" value="1"/>
</dbReference>
<dbReference type="InterPro" id="IPR013087">
    <property type="entry name" value="Znf_C2H2_type"/>
</dbReference>
<keyword evidence="4 9" id="KW-0863">Zinc-finger</keyword>
<keyword evidence="2" id="KW-0479">Metal-binding</keyword>
<feature type="compositionally biased region" description="Basic and acidic residues" evidence="10">
    <location>
        <begin position="677"/>
        <end position="686"/>
    </location>
</feature>
<evidence type="ECO:0000256" key="8">
    <source>
        <dbReference type="ARBA" id="ARBA00023242"/>
    </source>
</evidence>
<evidence type="ECO:0000313" key="12">
    <source>
        <dbReference type="EMBL" id="CDR37872.1"/>
    </source>
</evidence>
<feature type="region of interest" description="Disordered" evidence="10">
    <location>
        <begin position="158"/>
        <end position="269"/>
    </location>
</feature>
<dbReference type="PANTHER" id="PTHR19818:SF144">
    <property type="entry name" value="METALLOTHIONEIN EXPRESSION ACTIVATOR-RELATED"/>
    <property type="match status" value="1"/>
</dbReference>
<evidence type="ECO:0000256" key="9">
    <source>
        <dbReference type="PROSITE-ProRule" id="PRU00042"/>
    </source>
</evidence>
<evidence type="ECO:0000256" key="1">
    <source>
        <dbReference type="ARBA" id="ARBA00004123"/>
    </source>
</evidence>
<keyword evidence="3" id="KW-0677">Repeat</keyword>
<evidence type="ECO:0000256" key="3">
    <source>
        <dbReference type="ARBA" id="ARBA00022737"/>
    </source>
</evidence>
<proteinExistence type="predicted"/>
<dbReference type="InterPro" id="IPR050329">
    <property type="entry name" value="GLI_C2H2-zinc-finger"/>
</dbReference>
<protein>
    <submittedName>
        <fullName evidence="12">CYFA0S01e18580g1_1</fullName>
    </submittedName>
</protein>
<dbReference type="GO" id="GO:0008270">
    <property type="term" value="F:zinc ion binding"/>
    <property type="evidence" value="ECO:0007669"/>
    <property type="project" value="UniProtKB-KW"/>
</dbReference>
<comment type="subcellular location">
    <subcellularLocation>
        <location evidence="1">Nucleus</location>
    </subcellularLocation>
</comment>
<feature type="compositionally biased region" description="Acidic residues" evidence="10">
    <location>
        <begin position="632"/>
        <end position="676"/>
    </location>
</feature>
<dbReference type="PhylomeDB" id="A0A061AJW8"/>
<feature type="region of interest" description="Disordered" evidence="10">
    <location>
        <begin position="609"/>
        <end position="705"/>
    </location>
</feature>
<dbReference type="GO" id="GO:0005634">
    <property type="term" value="C:nucleus"/>
    <property type="evidence" value="ECO:0007669"/>
    <property type="project" value="UniProtKB-SubCell"/>
</dbReference>
<accession>A0A061AJW8</accession>
<keyword evidence="7" id="KW-0804">Transcription</keyword>
<feature type="compositionally biased region" description="Polar residues" evidence="10">
    <location>
        <begin position="322"/>
        <end position="341"/>
    </location>
</feature>
<evidence type="ECO:0000256" key="4">
    <source>
        <dbReference type="ARBA" id="ARBA00022771"/>
    </source>
</evidence>
<dbReference type="Gene3D" id="3.30.160.60">
    <property type="entry name" value="Classic Zinc Finger"/>
    <property type="match status" value="2"/>
</dbReference>
<evidence type="ECO:0000256" key="2">
    <source>
        <dbReference type="ARBA" id="ARBA00022723"/>
    </source>
</evidence>
<dbReference type="FunFam" id="3.30.160.60:FF:000125">
    <property type="entry name" value="Putative zinc finger protein 143"/>
    <property type="match status" value="1"/>
</dbReference>
<dbReference type="PANTHER" id="PTHR19818">
    <property type="entry name" value="ZINC FINGER PROTEIN ZIC AND GLI"/>
    <property type="match status" value="1"/>
</dbReference>
<dbReference type="EMBL" id="LK052886">
    <property type="protein sequence ID" value="CDR37872.1"/>
    <property type="molecule type" value="Genomic_DNA"/>
</dbReference>
<dbReference type="InterPro" id="IPR036236">
    <property type="entry name" value="Znf_C2H2_sf"/>
</dbReference>
<dbReference type="VEuPathDB" id="FungiDB:BON22_1560"/>
<evidence type="ECO:0000256" key="6">
    <source>
        <dbReference type="ARBA" id="ARBA00023015"/>
    </source>
</evidence>
<feature type="domain" description="C2H2-type" evidence="11">
    <location>
        <begin position="506"/>
        <end position="530"/>
    </location>
</feature>
<dbReference type="SUPFAM" id="SSF57667">
    <property type="entry name" value="beta-beta-alpha zinc fingers"/>
    <property type="match status" value="2"/>
</dbReference>
<keyword evidence="6" id="KW-0805">Transcription regulation</keyword>
<gene>
    <name evidence="12" type="ORF">CYFA0S_01e18580g</name>
</gene>
<evidence type="ECO:0000256" key="5">
    <source>
        <dbReference type="ARBA" id="ARBA00022833"/>
    </source>
</evidence>
<feature type="compositionally biased region" description="Polar residues" evidence="10">
    <location>
        <begin position="348"/>
        <end position="361"/>
    </location>
</feature>
<feature type="compositionally biased region" description="Low complexity" evidence="10">
    <location>
        <begin position="159"/>
        <end position="177"/>
    </location>
</feature>
<dbReference type="GO" id="GO:0045944">
    <property type="term" value="P:positive regulation of transcription by RNA polymerase II"/>
    <property type="evidence" value="ECO:0007669"/>
    <property type="project" value="UniProtKB-ARBA"/>
</dbReference>
<feature type="compositionally biased region" description="Polar residues" evidence="10">
    <location>
        <begin position="613"/>
        <end position="631"/>
    </location>
</feature>
<feature type="domain" description="C2H2-type" evidence="11">
    <location>
        <begin position="476"/>
        <end position="505"/>
    </location>
</feature>
<dbReference type="PROSITE" id="PS00028">
    <property type="entry name" value="ZINC_FINGER_C2H2_1"/>
    <property type="match status" value="2"/>
</dbReference>
<dbReference type="SMART" id="SM00355">
    <property type="entry name" value="ZnF_C2H2"/>
    <property type="match status" value="2"/>
</dbReference>
<organism evidence="12">
    <name type="scientific">Cyberlindnera fabianii</name>
    <name type="common">Yeast</name>
    <name type="synonym">Hansenula fabianii</name>
    <dbReference type="NCBI Taxonomy" id="36022"/>
    <lineage>
        <taxon>Eukaryota</taxon>
        <taxon>Fungi</taxon>
        <taxon>Dikarya</taxon>
        <taxon>Ascomycota</taxon>
        <taxon>Saccharomycotina</taxon>
        <taxon>Saccharomycetes</taxon>
        <taxon>Phaffomycetales</taxon>
        <taxon>Phaffomycetaceae</taxon>
        <taxon>Cyberlindnera</taxon>
    </lineage>
</organism>
<evidence type="ECO:0000256" key="7">
    <source>
        <dbReference type="ARBA" id="ARBA00023163"/>
    </source>
</evidence>
<evidence type="ECO:0000259" key="11">
    <source>
        <dbReference type="PROSITE" id="PS50157"/>
    </source>
</evidence>
<feature type="region of interest" description="Disordered" evidence="10">
    <location>
        <begin position="306"/>
        <end position="361"/>
    </location>
</feature>
<dbReference type="GO" id="GO:0000978">
    <property type="term" value="F:RNA polymerase II cis-regulatory region sequence-specific DNA binding"/>
    <property type="evidence" value="ECO:0007669"/>
    <property type="project" value="TreeGrafter"/>
</dbReference>
<feature type="region of interest" description="Disordered" evidence="10">
    <location>
        <begin position="1"/>
        <end position="21"/>
    </location>
</feature>
<reference evidence="12" key="1">
    <citation type="journal article" date="2014" name="Genome Announc.">
        <title>Genome sequence of the yeast Cyberlindnera fabianii (Hansenula fabianii).</title>
        <authorList>
            <person name="Freel K.C."/>
            <person name="Sarilar V."/>
            <person name="Neuveglise C."/>
            <person name="Devillers H."/>
            <person name="Friedrich A."/>
            <person name="Schacherer J."/>
        </authorList>
    </citation>
    <scope>NUCLEOTIDE SEQUENCE</scope>
    <source>
        <strain evidence="12">YJS4271</strain>
    </source>
</reference>
<name>A0A061AJW8_CYBFA</name>
<dbReference type="GO" id="GO:0000981">
    <property type="term" value="F:DNA-binding transcription factor activity, RNA polymerase II-specific"/>
    <property type="evidence" value="ECO:0007669"/>
    <property type="project" value="UniProtKB-ARBA"/>
</dbReference>
<dbReference type="AlphaFoldDB" id="A0A061AJW8"/>
<feature type="compositionally biased region" description="Low complexity" evidence="10">
    <location>
        <begin position="245"/>
        <end position="269"/>
    </location>
</feature>
<keyword evidence="8" id="KW-0539">Nucleus</keyword>